<sequence>MPPNAKVDGNLPVKTAATCYVRMQILAEPEVDVRAREKENRVRCLSNDADGVVCKGGRQFITLWGDPRALRGQRMT</sequence>
<dbReference type="AlphaFoldDB" id="A0A066WZ73"/>
<organism evidence="1 2">
    <name type="scientific">Colletotrichum sublineola</name>
    <name type="common">Sorghum anthracnose fungus</name>
    <dbReference type="NCBI Taxonomy" id="1173701"/>
    <lineage>
        <taxon>Eukaryota</taxon>
        <taxon>Fungi</taxon>
        <taxon>Dikarya</taxon>
        <taxon>Ascomycota</taxon>
        <taxon>Pezizomycotina</taxon>
        <taxon>Sordariomycetes</taxon>
        <taxon>Hypocreomycetidae</taxon>
        <taxon>Glomerellales</taxon>
        <taxon>Glomerellaceae</taxon>
        <taxon>Colletotrichum</taxon>
        <taxon>Colletotrichum graminicola species complex</taxon>
    </lineage>
</organism>
<protein>
    <submittedName>
        <fullName evidence="1">Uncharacterized protein</fullName>
    </submittedName>
</protein>
<keyword evidence="2" id="KW-1185">Reference proteome</keyword>
<evidence type="ECO:0000313" key="2">
    <source>
        <dbReference type="Proteomes" id="UP000027238"/>
    </source>
</evidence>
<accession>A0A066WZ73</accession>
<dbReference type="Proteomes" id="UP000027238">
    <property type="component" value="Unassembled WGS sequence"/>
</dbReference>
<reference evidence="2" key="1">
    <citation type="journal article" date="2014" name="Genome Announc.">
        <title>Draft genome sequence of Colletotrichum sublineola, a destructive pathogen of cultivated sorghum.</title>
        <authorList>
            <person name="Baroncelli R."/>
            <person name="Sanz-Martin J.M."/>
            <person name="Rech G.E."/>
            <person name="Sukno S.A."/>
            <person name="Thon M.R."/>
        </authorList>
    </citation>
    <scope>NUCLEOTIDE SEQUENCE [LARGE SCALE GENOMIC DNA]</scope>
    <source>
        <strain evidence="2">TX430BB</strain>
    </source>
</reference>
<evidence type="ECO:0000313" key="1">
    <source>
        <dbReference type="EMBL" id="KDN62017.1"/>
    </source>
</evidence>
<dbReference type="HOGENOM" id="CLU_2654405_0_0_1"/>
<proteinExistence type="predicted"/>
<dbReference type="EMBL" id="JMSE01001362">
    <property type="protein sequence ID" value="KDN62017.1"/>
    <property type="molecule type" value="Genomic_DNA"/>
</dbReference>
<comment type="caution">
    <text evidence="1">The sequence shown here is derived from an EMBL/GenBank/DDBJ whole genome shotgun (WGS) entry which is preliminary data.</text>
</comment>
<name>A0A066WZ73_COLSU</name>
<gene>
    <name evidence="1" type="ORF">CSUB01_02201</name>
</gene>